<reference evidence="2 3" key="1">
    <citation type="submission" date="2017-04" db="EMBL/GenBank/DDBJ databases">
        <authorList>
            <person name="Afonso C.L."/>
            <person name="Miller P.J."/>
            <person name="Scott M.A."/>
            <person name="Spackman E."/>
            <person name="Goraichik I."/>
            <person name="Dimitrov K.M."/>
            <person name="Suarez D.L."/>
            <person name="Swayne D.E."/>
        </authorList>
    </citation>
    <scope>NUCLEOTIDE SEQUENCE [LARGE SCALE GENOMIC DNA]</scope>
    <source>
        <strain evidence="2 3">CGMCC 1.10972</strain>
    </source>
</reference>
<proteinExistence type="predicted"/>
<gene>
    <name evidence="2" type="ORF">SAMN06297251_102207</name>
</gene>
<evidence type="ECO:0000313" key="2">
    <source>
        <dbReference type="EMBL" id="SMC43759.1"/>
    </source>
</evidence>
<dbReference type="AlphaFoldDB" id="A0A1W1Z5M9"/>
<evidence type="ECO:0000256" key="1">
    <source>
        <dbReference type="SAM" id="MobiDB-lite"/>
    </source>
</evidence>
<organism evidence="2 3">
    <name type="scientific">Fulvimarina manganoxydans</name>
    <dbReference type="NCBI Taxonomy" id="937218"/>
    <lineage>
        <taxon>Bacteria</taxon>
        <taxon>Pseudomonadati</taxon>
        <taxon>Pseudomonadota</taxon>
        <taxon>Alphaproteobacteria</taxon>
        <taxon>Hyphomicrobiales</taxon>
        <taxon>Aurantimonadaceae</taxon>
        <taxon>Fulvimarina</taxon>
    </lineage>
</organism>
<sequence length="94" mass="10723">MMMTGKEPEPILSDDEREDYDLSESGDWVEVDDAGSRNADLQAAARRHLAGLPRRRISIAIPERDLLRLKTKAAEKGMPYQTLINSILHEYVER</sequence>
<dbReference type="InterPro" id="IPR022148">
    <property type="entry name" value="CopG_antitoxin"/>
</dbReference>
<accession>A0A1W1Z5M9</accession>
<feature type="region of interest" description="Disordered" evidence="1">
    <location>
        <begin position="1"/>
        <end position="34"/>
    </location>
</feature>
<dbReference type="STRING" id="937218.SAMN06297251_102207"/>
<protein>
    <submittedName>
        <fullName evidence="2">Predicted DNA binding protein, CopG/RHH family</fullName>
    </submittedName>
</protein>
<evidence type="ECO:0000313" key="3">
    <source>
        <dbReference type="Proteomes" id="UP000192656"/>
    </source>
</evidence>
<feature type="compositionally biased region" description="Acidic residues" evidence="1">
    <location>
        <begin position="12"/>
        <end position="33"/>
    </location>
</feature>
<dbReference type="Proteomes" id="UP000192656">
    <property type="component" value="Unassembled WGS sequence"/>
</dbReference>
<dbReference type="Pfam" id="PF12441">
    <property type="entry name" value="CopG_antitoxin"/>
    <property type="match status" value="1"/>
</dbReference>
<keyword evidence="3" id="KW-1185">Reference proteome</keyword>
<dbReference type="EMBL" id="FWXR01000002">
    <property type="protein sequence ID" value="SMC43759.1"/>
    <property type="molecule type" value="Genomic_DNA"/>
</dbReference>
<name>A0A1W1Z5M9_9HYPH</name>